<dbReference type="PANTHER" id="PTHR37019:SF2">
    <property type="entry name" value="EXPERA DOMAIN-CONTAINING PROTEIN"/>
    <property type="match status" value="1"/>
</dbReference>
<evidence type="ECO:0000256" key="1">
    <source>
        <dbReference type="SAM" id="MobiDB-lite"/>
    </source>
</evidence>
<evidence type="ECO:0000259" key="3">
    <source>
        <dbReference type="Pfam" id="PF24803"/>
    </source>
</evidence>
<feature type="domain" description="DUF7704" evidence="3">
    <location>
        <begin position="40"/>
        <end position="189"/>
    </location>
</feature>
<feature type="transmembrane region" description="Helical" evidence="2">
    <location>
        <begin position="134"/>
        <end position="155"/>
    </location>
</feature>
<comment type="caution">
    <text evidence="4">The sequence shown here is derived from an EMBL/GenBank/DDBJ whole genome shotgun (WGS) entry which is preliminary data.</text>
</comment>
<feature type="transmembrane region" description="Helical" evidence="2">
    <location>
        <begin position="87"/>
        <end position="113"/>
    </location>
</feature>
<feature type="region of interest" description="Disordered" evidence="1">
    <location>
        <begin position="1"/>
        <end position="36"/>
    </location>
</feature>
<organism evidence="4 5">
    <name type="scientific">Favolaschia claudopus</name>
    <dbReference type="NCBI Taxonomy" id="2862362"/>
    <lineage>
        <taxon>Eukaryota</taxon>
        <taxon>Fungi</taxon>
        <taxon>Dikarya</taxon>
        <taxon>Basidiomycota</taxon>
        <taxon>Agaricomycotina</taxon>
        <taxon>Agaricomycetes</taxon>
        <taxon>Agaricomycetidae</taxon>
        <taxon>Agaricales</taxon>
        <taxon>Marasmiineae</taxon>
        <taxon>Mycenaceae</taxon>
        <taxon>Favolaschia</taxon>
    </lineage>
</organism>
<dbReference type="EMBL" id="JAWWNJ010000002">
    <property type="protein sequence ID" value="KAK7061779.1"/>
    <property type="molecule type" value="Genomic_DNA"/>
</dbReference>
<sequence>MRRANNHSPSPRYLVSRFPKSSFSSTSAQSGRDTSMRPTSALPLPYYIVFAIYEPILTTMGFIGAMVDPKGTHDYQAPWPNGVPPEHLPLATRLTIIQLGHVCALLGLLNVWLLNTARIHLSFQPALQEKIVGALLTPLLIGDVAHLYISLWALGEERWNFWNWSPMLIVTIVLGFTLLVPRIMWHLGIGRYVDSRDKPAPKS</sequence>
<evidence type="ECO:0000256" key="2">
    <source>
        <dbReference type="SAM" id="Phobius"/>
    </source>
</evidence>
<keyword evidence="2" id="KW-1133">Transmembrane helix</keyword>
<evidence type="ECO:0000313" key="5">
    <source>
        <dbReference type="Proteomes" id="UP001362999"/>
    </source>
</evidence>
<dbReference type="Pfam" id="PF24803">
    <property type="entry name" value="DUF7704"/>
    <property type="match status" value="1"/>
</dbReference>
<feature type="compositionally biased region" description="Low complexity" evidence="1">
    <location>
        <begin position="16"/>
        <end position="30"/>
    </location>
</feature>
<dbReference type="PANTHER" id="PTHR37019">
    <property type="entry name" value="CHROMOSOME 1, WHOLE GENOME SHOTGUN SEQUENCE"/>
    <property type="match status" value="1"/>
</dbReference>
<feature type="transmembrane region" description="Helical" evidence="2">
    <location>
        <begin position="44"/>
        <end position="67"/>
    </location>
</feature>
<keyword evidence="5" id="KW-1185">Reference proteome</keyword>
<gene>
    <name evidence="4" type="ORF">R3P38DRAFT_2831483</name>
</gene>
<dbReference type="InterPro" id="IPR056121">
    <property type="entry name" value="DUF7704"/>
</dbReference>
<reference evidence="4 5" key="1">
    <citation type="journal article" date="2024" name="J Genomics">
        <title>Draft genome sequencing and assembly of Favolaschia claudopus CIRM-BRFM 2984 isolated from oak limbs.</title>
        <authorList>
            <person name="Navarro D."/>
            <person name="Drula E."/>
            <person name="Chaduli D."/>
            <person name="Cazenave R."/>
            <person name="Ahrendt S."/>
            <person name="Wang J."/>
            <person name="Lipzen A."/>
            <person name="Daum C."/>
            <person name="Barry K."/>
            <person name="Grigoriev I.V."/>
            <person name="Favel A."/>
            <person name="Rosso M.N."/>
            <person name="Martin F."/>
        </authorList>
    </citation>
    <scope>NUCLEOTIDE SEQUENCE [LARGE SCALE GENOMIC DNA]</scope>
    <source>
        <strain evidence="4 5">CIRM-BRFM 2984</strain>
    </source>
</reference>
<dbReference type="AlphaFoldDB" id="A0AAW0E933"/>
<keyword evidence="2" id="KW-0472">Membrane</keyword>
<proteinExistence type="predicted"/>
<accession>A0AAW0E933</accession>
<feature type="transmembrane region" description="Helical" evidence="2">
    <location>
        <begin position="161"/>
        <end position="181"/>
    </location>
</feature>
<protein>
    <recommendedName>
        <fullName evidence="3">DUF7704 domain-containing protein</fullName>
    </recommendedName>
</protein>
<keyword evidence="2" id="KW-0812">Transmembrane</keyword>
<dbReference type="Proteomes" id="UP001362999">
    <property type="component" value="Unassembled WGS sequence"/>
</dbReference>
<name>A0AAW0E933_9AGAR</name>
<evidence type="ECO:0000313" key="4">
    <source>
        <dbReference type="EMBL" id="KAK7061779.1"/>
    </source>
</evidence>